<evidence type="ECO:0000313" key="3">
    <source>
        <dbReference type="Proteomes" id="UP000661193"/>
    </source>
</evidence>
<keyword evidence="3" id="KW-1185">Reference proteome</keyword>
<feature type="region of interest" description="Disordered" evidence="1">
    <location>
        <begin position="165"/>
        <end position="195"/>
    </location>
</feature>
<dbReference type="EMBL" id="JAETXL010000020">
    <property type="protein sequence ID" value="MBL6280395.1"/>
    <property type="molecule type" value="Genomic_DNA"/>
</dbReference>
<gene>
    <name evidence="2" type="ORF">JMF97_29980</name>
</gene>
<evidence type="ECO:0008006" key="4">
    <source>
        <dbReference type="Google" id="ProtNLM"/>
    </source>
</evidence>
<evidence type="ECO:0000313" key="2">
    <source>
        <dbReference type="EMBL" id="MBL6280395.1"/>
    </source>
</evidence>
<evidence type="ECO:0000256" key="1">
    <source>
        <dbReference type="SAM" id="MobiDB-lite"/>
    </source>
</evidence>
<organism evidence="2 3">
    <name type="scientific">Micromonospora fiedleri</name>
    <dbReference type="NCBI Taxonomy" id="1157498"/>
    <lineage>
        <taxon>Bacteria</taxon>
        <taxon>Bacillati</taxon>
        <taxon>Actinomycetota</taxon>
        <taxon>Actinomycetes</taxon>
        <taxon>Micromonosporales</taxon>
        <taxon>Micromonosporaceae</taxon>
        <taxon>Micromonospora</taxon>
    </lineage>
</organism>
<accession>A0ABS1UVK2</accession>
<proteinExistence type="predicted"/>
<name>A0ABS1UVK2_9ACTN</name>
<dbReference type="Proteomes" id="UP000661193">
    <property type="component" value="Unassembled WGS sequence"/>
</dbReference>
<comment type="caution">
    <text evidence="2">The sequence shown here is derived from an EMBL/GenBank/DDBJ whole genome shotgun (WGS) entry which is preliminary data.</text>
</comment>
<reference evidence="2 3" key="1">
    <citation type="submission" date="2021-01" db="EMBL/GenBank/DDBJ databases">
        <title>Genome sequencing of Micromonospora fiedleri MG-37.</title>
        <authorList>
            <person name="Moreland P.E.J."/>
            <person name="Stach J.E.M."/>
        </authorList>
    </citation>
    <scope>NUCLEOTIDE SEQUENCE [LARGE SCALE GENOMIC DNA]</scope>
    <source>
        <strain evidence="2 3">MG-37</strain>
    </source>
</reference>
<sequence>MVYRCTRFNSGHIHAADERYGTREALGPHGVMLFFTSDAPTEPQGFRLHTAFRLFLAAPESNDLRALLADLAGIVKGNIAHAKALRRSWHPLGPERSMVNGGDMTLPPDATYAGAGVSTLDSDDGSWYQLAQTLRNPSGGYRRSAFDLKGRCYVLLTDDTAIQVDRDPHARSGNSGVRSSRPLEPNWNPHWHNPHKNLTEQGDYAIREVWRQLASLHGALKHHLCEEPAA</sequence>
<protein>
    <recommendedName>
        <fullName evidence="4">Nucleotide modification associated domain-containing protein</fullName>
    </recommendedName>
</protein>